<name>A0A6H1NZI9_PRIMG</name>
<evidence type="ECO:0000256" key="11">
    <source>
        <dbReference type="ARBA" id="ARBA00022692"/>
    </source>
</evidence>
<keyword evidence="12" id="KW-0276">Fatty acid metabolism</keyword>
<sequence>MTRRVVITGYGVVSPLGNDVDTFWNHIKAGKSGIKKIDDNSFEDINTKIGGVIHDFYPEEYLDKKELGKYDLFIQYAYAAAKQALDQAKLDLQSTDSERMGVFIGSGIGGLNTVLENHQLFLEKGPRRVSPFMVPMMISNMAAGIVSIKTGFKGASFSPVSACATGNQAIGEAFLNIRHGYSDAILAGGAEATINPLAYAGFSRMKAMSTNNDSPEKASRPFDKERDGFVMSEGAGVLLLEDYEHAQKRGAAILGEIIGYGTTTDAHHITSPDYQGAERAMRLALKMAEIPPTSVNYINAHGTSTPEGDKSETKAIKEVFKEHAYQMKVSSTKSMTGHLFGAAGGVEAIITLKSIMEDIIPPTINYENPDEECDLDYVPNHSIQTEVNYAISNGFGFGGHNAVLVFKKFTEGLIK</sequence>
<evidence type="ECO:0000313" key="27">
    <source>
        <dbReference type="Proteomes" id="UP000501868"/>
    </source>
</evidence>
<evidence type="ECO:0000256" key="1">
    <source>
        <dbReference type="ARBA" id="ARBA00004533"/>
    </source>
</evidence>
<dbReference type="GO" id="GO:0006633">
    <property type="term" value="P:fatty acid biosynthetic process"/>
    <property type="evidence" value="ECO:0007669"/>
    <property type="project" value="UniProtKB-UniRule"/>
</dbReference>
<evidence type="ECO:0000256" key="19">
    <source>
        <dbReference type="ARBA" id="ARBA00037576"/>
    </source>
</evidence>
<evidence type="ECO:0000256" key="18">
    <source>
        <dbReference type="ARBA" id="ARBA00024006"/>
    </source>
</evidence>
<evidence type="ECO:0000256" key="8">
    <source>
        <dbReference type="ARBA" id="ARBA00022516"/>
    </source>
</evidence>
<keyword evidence="13" id="KW-1133">Transmembrane helix</keyword>
<keyword evidence="6" id="KW-0536">Nodulation</keyword>
<dbReference type="PANTHER" id="PTHR11712:SF352">
    <property type="entry name" value="3-OXOACYL-[ACYL-CARRIER-PROTEIN] SYNTHASE"/>
    <property type="match status" value="1"/>
</dbReference>
<comment type="function">
    <text evidence="18 22">Involved in the type II fatty acid elongation cycle. Catalyzes the elongation of a wide range of acyl-ACP by the addition of two carbons from malonyl-ACP to an acyl acceptor. Can efficiently catalyze the conversion of palmitoleoyl-ACP (cis-hexadec-9-enoyl-ACP) to cis-vaccenoyl-ACP (cis-octadec-11-enoyl-ACP), an essential step in the thermal regulation of fatty acid composition.</text>
</comment>
<dbReference type="InterPro" id="IPR016039">
    <property type="entry name" value="Thiolase-like"/>
</dbReference>
<dbReference type="AlphaFoldDB" id="A0A6H1NZI9"/>
<evidence type="ECO:0000256" key="12">
    <source>
        <dbReference type="ARBA" id="ARBA00022832"/>
    </source>
</evidence>
<comment type="similarity">
    <text evidence="3 22 24">Belongs to the thiolase-like superfamily. Beta-ketoacyl-ACP synthases family.</text>
</comment>
<dbReference type="GO" id="GO:0004315">
    <property type="term" value="F:3-oxoacyl-[acyl-carrier-protein] synthase activity"/>
    <property type="evidence" value="ECO:0007669"/>
    <property type="project" value="UniProtKB-UniRule"/>
</dbReference>
<proteinExistence type="inferred from homology"/>
<evidence type="ECO:0000259" key="25">
    <source>
        <dbReference type="PROSITE" id="PS52004"/>
    </source>
</evidence>
<evidence type="ECO:0000313" key="26">
    <source>
        <dbReference type="EMBL" id="QIZ06597.1"/>
    </source>
</evidence>
<dbReference type="NCBIfam" id="TIGR03150">
    <property type="entry name" value="fabF"/>
    <property type="match status" value="1"/>
</dbReference>
<evidence type="ECO:0000256" key="21">
    <source>
        <dbReference type="ARBA" id="ARBA00047659"/>
    </source>
</evidence>
<accession>A0A6H1NZI9</accession>
<dbReference type="CDD" id="cd00834">
    <property type="entry name" value="KAS_I_II"/>
    <property type="match status" value="1"/>
</dbReference>
<feature type="domain" description="Ketosynthase family 3 (KS3)" evidence="25">
    <location>
        <begin position="2"/>
        <end position="408"/>
    </location>
</feature>
<reference evidence="26 27" key="1">
    <citation type="submission" date="2020-04" db="EMBL/GenBank/DDBJ databases">
        <title>Genome-Wide Identification of 5-Methylcytosine Sites in Bacterial Genomes By High-Throughput Sequencing of MspJI Restriction Fragments.</title>
        <authorList>
            <person name="Wu V."/>
        </authorList>
    </citation>
    <scope>NUCLEOTIDE SEQUENCE [LARGE SCALE GENOMIC DNA]</scope>
    <source>
        <strain evidence="26 27">S2</strain>
    </source>
</reference>
<dbReference type="InterPro" id="IPR000794">
    <property type="entry name" value="Beta-ketoacyl_synthase"/>
</dbReference>
<keyword evidence="10 22" id="KW-0808">Transferase</keyword>
<evidence type="ECO:0000256" key="5">
    <source>
        <dbReference type="ARBA" id="ARBA00014657"/>
    </source>
</evidence>
<dbReference type="PIRSF" id="PIRSF000447">
    <property type="entry name" value="KAS_II"/>
    <property type="match status" value="1"/>
</dbReference>
<evidence type="ECO:0000256" key="6">
    <source>
        <dbReference type="ARBA" id="ARBA00022458"/>
    </source>
</evidence>
<organism evidence="26 27">
    <name type="scientific">Priestia megaterium</name>
    <name type="common">Bacillus megaterium</name>
    <dbReference type="NCBI Taxonomy" id="1404"/>
    <lineage>
        <taxon>Bacteria</taxon>
        <taxon>Bacillati</taxon>
        <taxon>Bacillota</taxon>
        <taxon>Bacilli</taxon>
        <taxon>Bacillales</taxon>
        <taxon>Bacillaceae</taxon>
        <taxon>Priestia</taxon>
    </lineage>
</organism>
<evidence type="ECO:0000256" key="13">
    <source>
        <dbReference type="ARBA" id="ARBA00022989"/>
    </source>
</evidence>
<comment type="pathway">
    <text evidence="2 22">Lipid metabolism; fatty acid biosynthesis.</text>
</comment>
<dbReference type="NCBIfam" id="NF005589">
    <property type="entry name" value="PRK07314.1"/>
    <property type="match status" value="1"/>
</dbReference>
<keyword evidence="11" id="KW-0812">Transmembrane</keyword>
<dbReference type="UniPathway" id="UPA00094"/>
<evidence type="ECO:0000256" key="15">
    <source>
        <dbReference type="ARBA" id="ARBA00023136"/>
    </source>
</evidence>
<evidence type="ECO:0000256" key="14">
    <source>
        <dbReference type="ARBA" id="ARBA00023098"/>
    </source>
</evidence>
<keyword evidence="8 22" id="KW-0444">Lipid biosynthesis</keyword>
<dbReference type="NCBIfam" id="NF004970">
    <property type="entry name" value="PRK06333.1"/>
    <property type="match status" value="1"/>
</dbReference>
<evidence type="ECO:0000256" key="24">
    <source>
        <dbReference type="RuleBase" id="RU003694"/>
    </source>
</evidence>
<evidence type="ECO:0000256" key="7">
    <source>
        <dbReference type="ARBA" id="ARBA00022475"/>
    </source>
</evidence>
<evidence type="ECO:0000256" key="10">
    <source>
        <dbReference type="ARBA" id="ARBA00022679"/>
    </source>
</evidence>
<dbReference type="PANTHER" id="PTHR11712">
    <property type="entry name" value="POLYKETIDE SYNTHASE-RELATED"/>
    <property type="match status" value="1"/>
</dbReference>
<dbReference type="SMART" id="SM00825">
    <property type="entry name" value="PKS_KS"/>
    <property type="match status" value="1"/>
</dbReference>
<keyword evidence="9" id="KW-0997">Cell inner membrane</keyword>
<dbReference type="PROSITE" id="PS52004">
    <property type="entry name" value="KS3_2"/>
    <property type="match status" value="1"/>
</dbReference>
<evidence type="ECO:0000256" key="22">
    <source>
        <dbReference type="PIRNR" id="PIRNR000447"/>
    </source>
</evidence>
<evidence type="ECO:0000256" key="4">
    <source>
        <dbReference type="ARBA" id="ARBA00012356"/>
    </source>
</evidence>
<feature type="active site" description="For beta-ketoacyl synthase activity" evidence="23">
    <location>
        <position position="163"/>
    </location>
</feature>
<dbReference type="InterPro" id="IPR014031">
    <property type="entry name" value="Ketoacyl_synth_C"/>
</dbReference>
<dbReference type="InterPro" id="IPR014030">
    <property type="entry name" value="Ketoacyl_synth_N"/>
</dbReference>
<gene>
    <name evidence="26" type="primary">fabF</name>
    <name evidence="26" type="ORF">HFZ78_07670</name>
</gene>
<evidence type="ECO:0000256" key="20">
    <source>
        <dbReference type="ARBA" id="ARBA00047318"/>
    </source>
</evidence>
<dbReference type="EC" id="2.3.1.179" evidence="4 22"/>
<dbReference type="SUPFAM" id="SSF53901">
    <property type="entry name" value="Thiolase-like"/>
    <property type="match status" value="2"/>
</dbReference>
<dbReference type="InterPro" id="IPR020841">
    <property type="entry name" value="PKS_Beta-ketoAc_synthase_dom"/>
</dbReference>
<dbReference type="FunFam" id="3.40.47.10:FF:000009">
    <property type="entry name" value="3-oxoacyl-[acyl-carrier-protein] synthase 2"/>
    <property type="match status" value="1"/>
</dbReference>
<reference evidence="26 27" key="2">
    <citation type="submission" date="2020-04" db="EMBL/GenBank/DDBJ databases">
        <authorList>
            <person name="Fomenkov A."/>
            <person name="Anton B.P."/>
            <person name="Roberts R.J."/>
        </authorList>
    </citation>
    <scope>NUCLEOTIDE SEQUENCE [LARGE SCALE GENOMIC DNA]</scope>
    <source>
        <strain evidence="26 27">S2</strain>
    </source>
</reference>
<dbReference type="InterPro" id="IPR017568">
    <property type="entry name" value="3-oxoacyl-ACP_synth-2"/>
</dbReference>
<comment type="catalytic activity">
    <reaction evidence="20 22">
        <text>(9Z)-hexadecenoyl-[ACP] + malonyl-[ACP] + H(+) = 3-oxo-(11Z)-octadecenoyl-[ACP] + holo-[ACP] + CO2</text>
        <dbReference type="Rhea" id="RHEA:55040"/>
        <dbReference type="Rhea" id="RHEA-COMP:9623"/>
        <dbReference type="Rhea" id="RHEA-COMP:9685"/>
        <dbReference type="Rhea" id="RHEA-COMP:10800"/>
        <dbReference type="Rhea" id="RHEA-COMP:14074"/>
        <dbReference type="ChEBI" id="CHEBI:15378"/>
        <dbReference type="ChEBI" id="CHEBI:16526"/>
        <dbReference type="ChEBI" id="CHEBI:64479"/>
        <dbReference type="ChEBI" id="CHEBI:78449"/>
        <dbReference type="ChEBI" id="CHEBI:83989"/>
        <dbReference type="ChEBI" id="CHEBI:138538"/>
        <dbReference type="EC" id="2.3.1.179"/>
    </reaction>
</comment>
<evidence type="ECO:0000256" key="2">
    <source>
        <dbReference type="ARBA" id="ARBA00005194"/>
    </source>
</evidence>
<keyword evidence="16 22" id="KW-0275">Fatty acid biosynthesis</keyword>
<dbReference type="Gene3D" id="3.40.47.10">
    <property type="match status" value="1"/>
</dbReference>
<keyword evidence="17 22" id="KW-0012">Acyltransferase</keyword>
<evidence type="ECO:0000256" key="17">
    <source>
        <dbReference type="ARBA" id="ARBA00023315"/>
    </source>
</evidence>
<comment type="function">
    <text evidence="19">Proposed to synthesize NOD factor fatty acyl chain. Involved in the synthesis of a highly unsaturated fatty acid moiety, which forms part of a lipo-oligosaccharide that is responsible for host specificity.</text>
</comment>
<comment type="catalytic activity">
    <reaction evidence="21 22">
        <text>a fatty acyl-[ACP] + malonyl-[ACP] + H(+) = a 3-oxoacyl-[ACP] + holo-[ACP] + CO2</text>
        <dbReference type="Rhea" id="RHEA:22836"/>
        <dbReference type="Rhea" id="RHEA-COMP:9623"/>
        <dbReference type="Rhea" id="RHEA-COMP:9685"/>
        <dbReference type="Rhea" id="RHEA-COMP:9916"/>
        <dbReference type="Rhea" id="RHEA-COMP:14125"/>
        <dbReference type="ChEBI" id="CHEBI:15378"/>
        <dbReference type="ChEBI" id="CHEBI:16526"/>
        <dbReference type="ChEBI" id="CHEBI:64479"/>
        <dbReference type="ChEBI" id="CHEBI:78449"/>
        <dbReference type="ChEBI" id="CHEBI:78776"/>
        <dbReference type="ChEBI" id="CHEBI:138651"/>
    </reaction>
</comment>
<comment type="subcellular location">
    <subcellularLocation>
        <location evidence="1">Cell inner membrane</location>
    </subcellularLocation>
</comment>
<evidence type="ECO:0000256" key="9">
    <source>
        <dbReference type="ARBA" id="ARBA00022519"/>
    </source>
</evidence>
<keyword evidence="14" id="KW-0443">Lipid metabolism</keyword>
<keyword evidence="15" id="KW-0472">Membrane</keyword>
<keyword evidence="7" id="KW-1003">Cell membrane</keyword>
<dbReference type="Pfam" id="PF02801">
    <property type="entry name" value="Ketoacyl-synt_C"/>
    <property type="match status" value="1"/>
</dbReference>
<dbReference type="Proteomes" id="UP000501868">
    <property type="component" value="Chromosome"/>
</dbReference>
<evidence type="ECO:0000256" key="16">
    <source>
        <dbReference type="ARBA" id="ARBA00023160"/>
    </source>
</evidence>
<evidence type="ECO:0000256" key="3">
    <source>
        <dbReference type="ARBA" id="ARBA00008467"/>
    </source>
</evidence>
<dbReference type="Pfam" id="PF00109">
    <property type="entry name" value="ketoacyl-synt"/>
    <property type="match status" value="1"/>
</dbReference>
<protein>
    <recommendedName>
        <fullName evidence="5 22">3-oxoacyl-[acyl-carrier-protein] synthase 2</fullName>
        <ecNumber evidence="4 22">2.3.1.179</ecNumber>
    </recommendedName>
</protein>
<dbReference type="EMBL" id="CP051128">
    <property type="protein sequence ID" value="QIZ06597.1"/>
    <property type="molecule type" value="Genomic_DNA"/>
</dbReference>
<evidence type="ECO:0000256" key="23">
    <source>
        <dbReference type="PIRSR" id="PIRSR000447-1"/>
    </source>
</evidence>
<dbReference type="GO" id="GO:0005886">
    <property type="term" value="C:plasma membrane"/>
    <property type="evidence" value="ECO:0007669"/>
    <property type="project" value="UniProtKB-SubCell"/>
</dbReference>